<dbReference type="VEuPathDB" id="TriTrypDB:ECC02_010026"/>
<proteinExistence type="predicted"/>
<name>A0A7J6XSA4_TRYCR</name>
<organism evidence="3 4">
    <name type="scientific">Trypanosoma cruzi</name>
    <dbReference type="NCBI Taxonomy" id="5693"/>
    <lineage>
        <taxon>Eukaryota</taxon>
        <taxon>Discoba</taxon>
        <taxon>Euglenozoa</taxon>
        <taxon>Kinetoplastea</taxon>
        <taxon>Metakinetoplastina</taxon>
        <taxon>Trypanosomatida</taxon>
        <taxon>Trypanosomatidae</taxon>
        <taxon>Trypanosoma</taxon>
        <taxon>Schizotrypanum</taxon>
    </lineage>
</organism>
<dbReference type="GO" id="GO:0003735">
    <property type="term" value="F:structural constituent of ribosome"/>
    <property type="evidence" value="ECO:0007669"/>
    <property type="project" value="InterPro"/>
</dbReference>
<comment type="caution">
    <text evidence="3">The sequence shown here is derived from an EMBL/GenBank/DDBJ whole genome shotgun (WGS) entry which is preliminary data.</text>
</comment>
<dbReference type="Proteomes" id="UP000583944">
    <property type="component" value="Unassembled WGS sequence"/>
</dbReference>
<evidence type="ECO:0000313" key="3">
    <source>
        <dbReference type="EMBL" id="KAF5217133.1"/>
    </source>
</evidence>
<gene>
    <name evidence="3" type="ORF">ECC02_010026</name>
</gene>
<evidence type="ECO:0000313" key="4">
    <source>
        <dbReference type="Proteomes" id="UP000583944"/>
    </source>
</evidence>
<dbReference type="FunFam" id="3.90.79.10:FF:000088">
    <property type="entry name" value="Mitochondrial ribosomal protein L17"/>
    <property type="match status" value="1"/>
</dbReference>
<keyword evidence="1" id="KW-0472">Membrane</keyword>
<protein>
    <recommendedName>
        <fullName evidence="2">Large ribosomal subunit protein mL46 N-terminal domain-containing protein</fullName>
    </recommendedName>
</protein>
<dbReference type="Pfam" id="PF11788">
    <property type="entry name" value="MRP-L46"/>
    <property type="match status" value="1"/>
</dbReference>
<dbReference type="EMBL" id="JABDHM010000152">
    <property type="protein sequence ID" value="KAF5217133.1"/>
    <property type="molecule type" value="Genomic_DNA"/>
</dbReference>
<accession>A0A7J6XSA4</accession>
<dbReference type="InterPro" id="IPR040008">
    <property type="entry name" value="Ribosomal_mL46"/>
</dbReference>
<keyword evidence="1" id="KW-1133">Transmembrane helix</keyword>
<dbReference type="InterPro" id="IPR021757">
    <property type="entry name" value="Ribosomal_mL46_N"/>
</dbReference>
<reference evidence="3 4" key="1">
    <citation type="journal article" date="2019" name="Genome Biol. Evol.">
        <title>Nanopore Sequencing Significantly Improves Genome Assembly of the Protozoan Parasite Trypanosoma cruzi.</title>
        <authorList>
            <person name="Diaz-Viraque F."/>
            <person name="Pita S."/>
            <person name="Greif G."/>
            <person name="de Souza R.C.M."/>
            <person name="Iraola G."/>
            <person name="Robello C."/>
        </authorList>
    </citation>
    <scope>NUCLEOTIDE SEQUENCE [LARGE SCALE GENOMIC DNA]</scope>
    <source>
        <strain evidence="3 4">Berenice</strain>
    </source>
</reference>
<evidence type="ECO:0000259" key="2">
    <source>
        <dbReference type="Pfam" id="PF11788"/>
    </source>
</evidence>
<dbReference type="AlphaFoldDB" id="A0A7J6XSA4"/>
<dbReference type="GO" id="GO:0005762">
    <property type="term" value="C:mitochondrial large ribosomal subunit"/>
    <property type="evidence" value="ECO:0007669"/>
    <property type="project" value="TreeGrafter"/>
</dbReference>
<feature type="domain" description="Large ribosomal subunit protein mL46 N-terminal" evidence="2">
    <location>
        <begin position="116"/>
        <end position="212"/>
    </location>
</feature>
<dbReference type="VEuPathDB" id="TriTrypDB:BCY84_17944"/>
<dbReference type="PANTHER" id="PTHR13124:SF12">
    <property type="entry name" value="LARGE RIBOSOMAL SUBUNIT PROTEIN ML46"/>
    <property type="match status" value="1"/>
</dbReference>
<dbReference type="Gene3D" id="3.90.79.10">
    <property type="entry name" value="Nucleoside Triphosphate Pyrophosphohydrolase"/>
    <property type="match status" value="1"/>
</dbReference>
<keyword evidence="1" id="KW-0812">Transmembrane</keyword>
<dbReference type="PANTHER" id="PTHR13124">
    <property type="entry name" value="39S RIBOSOMAL PROTEIN L46, MITOCHONDRIAL PRECURSOR-RELATED"/>
    <property type="match status" value="1"/>
</dbReference>
<sequence length="360" mass="41413">MSSSVDDDDGDGDAYLYVSRLRLCVCIIRPCVCILRLSCFLIFIFIFIFGHLLSTKRQQKRGISHFFIAGAEVIANMRLMTLQPRLSGRSFHTQHRTPIIPQMPGGDTVPGSNTGVLVGYLLHRHPVLKHTPHPLEMEMGFLLEREHQRYCRHEASESATHFMGQRGLSIDVMNRTDPRETKGNFFGLDLYQDAMRVVLQRYKPERRVTPQDLWNPSELSDTTPPSRHSIHRKMDDYLYLIIQDAASSKWTVPYTALKDRETLRMGVDRAIAKHNSDALDCYVWSNAPQATVSNNVDNTRLFMYAATYLMGRPRFSEFEPTLKDHAWVTRHEMLQYKQEFQSAELLEALLDISADGIFES</sequence>
<feature type="transmembrane region" description="Helical" evidence="1">
    <location>
        <begin position="27"/>
        <end position="53"/>
    </location>
</feature>
<evidence type="ECO:0000256" key="1">
    <source>
        <dbReference type="SAM" id="Phobius"/>
    </source>
</evidence>